<keyword evidence="5" id="KW-0276">Fatty acid metabolism</keyword>
<keyword evidence="9" id="KW-0275">Fatty acid biosynthesis</keyword>
<dbReference type="EMBL" id="ACPB03015481">
    <property type="status" value="NOT_ANNOTATED_CDS"/>
    <property type="molecule type" value="Genomic_DNA"/>
</dbReference>
<keyword evidence="3" id="KW-0808">Transferase</keyword>
<keyword evidence="7" id="KW-0443">Lipid metabolism</keyword>
<evidence type="ECO:0000256" key="8">
    <source>
        <dbReference type="ARBA" id="ARBA00023136"/>
    </source>
</evidence>
<reference evidence="11" key="1">
    <citation type="submission" date="2015-05" db="UniProtKB">
        <authorList>
            <consortium name="EnsemblMetazoa"/>
        </authorList>
    </citation>
    <scope>IDENTIFICATION</scope>
</reference>
<evidence type="ECO:0000256" key="4">
    <source>
        <dbReference type="ARBA" id="ARBA00022692"/>
    </source>
</evidence>
<evidence type="ECO:0000256" key="6">
    <source>
        <dbReference type="ARBA" id="ARBA00022989"/>
    </source>
</evidence>
<evidence type="ECO:0000256" key="2">
    <source>
        <dbReference type="ARBA" id="ARBA00022516"/>
    </source>
</evidence>
<dbReference type="AlphaFoldDB" id="T1HF48"/>
<evidence type="ECO:0000256" key="1">
    <source>
        <dbReference type="ARBA" id="ARBA00004141"/>
    </source>
</evidence>
<evidence type="ECO:0000256" key="9">
    <source>
        <dbReference type="ARBA" id="ARBA00023160"/>
    </source>
</evidence>
<feature type="transmembrane region" description="Helical" evidence="10">
    <location>
        <begin position="6"/>
        <end position="25"/>
    </location>
</feature>
<dbReference type="GO" id="GO:0006633">
    <property type="term" value="P:fatty acid biosynthetic process"/>
    <property type="evidence" value="ECO:0007669"/>
    <property type="project" value="UniProtKB-KW"/>
</dbReference>
<dbReference type="EnsemblMetazoa" id="RPRC002670-RA">
    <property type="protein sequence ID" value="RPRC002670-PA"/>
    <property type="gene ID" value="RPRC002670"/>
</dbReference>
<dbReference type="Pfam" id="PF01151">
    <property type="entry name" value="ELO"/>
    <property type="match status" value="1"/>
</dbReference>
<keyword evidence="2" id="KW-0444">Lipid biosynthesis</keyword>
<keyword evidence="12" id="KW-1185">Reference proteome</keyword>
<organism evidence="11 12">
    <name type="scientific">Rhodnius prolixus</name>
    <name type="common">Triatomid bug</name>
    <dbReference type="NCBI Taxonomy" id="13249"/>
    <lineage>
        <taxon>Eukaryota</taxon>
        <taxon>Metazoa</taxon>
        <taxon>Ecdysozoa</taxon>
        <taxon>Arthropoda</taxon>
        <taxon>Hexapoda</taxon>
        <taxon>Insecta</taxon>
        <taxon>Pterygota</taxon>
        <taxon>Neoptera</taxon>
        <taxon>Paraneoptera</taxon>
        <taxon>Hemiptera</taxon>
        <taxon>Heteroptera</taxon>
        <taxon>Panheteroptera</taxon>
        <taxon>Cimicomorpha</taxon>
        <taxon>Reduviidae</taxon>
        <taxon>Triatominae</taxon>
        <taxon>Rhodnius</taxon>
    </lineage>
</organism>
<evidence type="ECO:0000256" key="5">
    <source>
        <dbReference type="ARBA" id="ARBA00022832"/>
    </source>
</evidence>
<comment type="subcellular location">
    <subcellularLocation>
        <location evidence="1">Membrane</location>
        <topology evidence="1">Multi-pass membrane protein</topology>
    </subcellularLocation>
</comment>
<sequence>MGCKAVLANIIAYILFVKYIGPKFMKFKKPYELTNLIRIYNLFQIVSCAILVFKLVQIDRSTIELGFTCKQVQLNNQVAYYFWWTMCLKLTEFLETTELREESE</sequence>
<keyword evidence="8 10" id="KW-0472">Membrane</keyword>
<dbReference type="STRING" id="13249.T1HF48"/>
<dbReference type="Proteomes" id="UP000015103">
    <property type="component" value="Unassembled WGS sequence"/>
</dbReference>
<dbReference type="VEuPathDB" id="VectorBase:RPRC002670"/>
<proteinExistence type="predicted"/>
<keyword evidence="4 10" id="KW-0812">Transmembrane</keyword>
<dbReference type="GO" id="GO:0009922">
    <property type="term" value="F:fatty acid elongase activity"/>
    <property type="evidence" value="ECO:0007669"/>
    <property type="project" value="InterPro"/>
</dbReference>
<evidence type="ECO:0000256" key="3">
    <source>
        <dbReference type="ARBA" id="ARBA00022679"/>
    </source>
</evidence>
<dbReference type="HOGENOM" id="CLU_2253337_0_0_1"/>
<evidence type="ECO:0000256" key="10">
    <source>
        <dbReference type="SAM" id="Phobius"/>
    </source>
</evidence>
<keyword evidence="6 10" id="KW-1133">Transmembrane helix</keyword>
<evidence type="ECO:0000256" key="7">
    <source>
        <dbReference type="ARBA" id="ARBA00023098"/>
    </source>
</evidence>
<evidence type="ECO:0000313" key="12">
    <source>
        <dbReference type="Proteomes" id="UP000015103"/>
    </source>
</evidence>
<dbReference type="InterPro" id="IPR002076">
    <property type="entry name" value="ELO_fam"/>
</dbReference>
<dbReference type="GO" id="GO:0016020">
    <property type="term" value="C:membrane"/>
    <property type="evidence" value="ECO:0007669"/>
    <property type="project" value="UniProtKB-SubCell"/>
</dbReference>
<name>T1HF48_RHOPR</name>
<protein>
    <submittedName>
        <fullName evidence="11">Elongation of very long chain fatty acids protein</fullName>
    </submittedName>
</protein>
<accession>T1HF48</accession>
<dbReference type="InParanoid" id="T1HF48"/>
<evidence type="ECO:0000313" key="11">
    <source>
        <dbReference type="EnsemblMetazoa" id="RPRC002670-PA"/>
    </source>
</evidence>
<feature type="transmembrane region" description="Helical" evidence="10">
    <location>
        <begin position="37"/>
        <end position="56"/>
    </location>
</feature>